<dbReference type="EMBL" id="CM042042">
    <property type="protein sequence ID" value="KAI3704723.1"/>
    <property type="molecule type" value="Genomic_DNA"/>
</dbReference>
<reference evidence="2" key="1">
    <citation type="journal article" date="2022" name="Mol. Ecol. Resour.">
        <title>The genomes of chicory, endive, great burdock and yacon provide insights into Asteraceae palaeo-polyploidization history and plant inulin production.</title>
        <authorList>
            <person name="Fan W."/>
            <person name="Wang S."/>
            <person name="Wang H."/>
            <person name="Wang A."/>
            <person name="Jiang F."/>
            <person name="Liu H."/>
            <person name="Zhao H."/>
            <person name="Xu D."/>
            <person name="Zhang Y."/>
        </authorList>
    </citation>
    <scope>NUCLEOTIDE SEQUENCE [LARGE SCALE GENOMIC DNA]</scope>
    <source>
        <strain evidence="2">cv. Yunnan</strain>
    </source>
</reference>
<dbReference type="Proteomes" id="UP001056120">
    <property type="component" value="Linkage Group LG25"/>
</dbReference>
<proteinExistence type="predicted"/>
<keyword evidence="2" id="KW-1185">Reference proteome</keyword>
<protein>
    <submittedName>
        <fullName evidence="1">Uncharacterized protein</fullName>
    </submittedName>
</protein>
<gene>
    <name evidence="1" type="ORF">L1987_74950</name>
</gene>
<name>A0ACB9A4I7_9ASTR</name>
<accession>A0ACB9A4I7</accession>
<organism evidence="1 2">
    <name type="scientific">Smallanthus sonchifolius</name>
    <dbReference type="NCBI Taxonomy" id="185202"/>
    <lineage>
        <taxon>Eukaryota</taxon>
        <taxon>Viridiplantae</taxon>
        <taxon>Streptophyta</taxon>
        <taxon>Embryophyta</taxon>
        <taxon>Tracheophyta</taxon>
        <taxon>Spermatophyta</taxon>
        <taxon>Magnoliopsida</taxon>
        <taxon>eudicotyledons</taxon>
        <taxon>Gunneridae</taxon>
        <taxon>Pentapetalae</taxon>
        <taxon>asterids</taxon>
        <taxon>campanulids</taxon>
        <taxon>Asterales</taxon>
        <taxon>Asteraceae</taxon>
        <taxon>Asteroideae</taxon>
        <taxon>Heliantheae alliance</taxon>
        <taxon>Millerieae</taxon>
        <taxon>Smallanthus</taxon>
    </lineage>
</organism>
<evidence type="ECO:0000313" key="1">
    <source>
        <dbReference type="EMBL" id="KAI3704723.1"/>
    </source>
</evidence>
<reference evidence="1 2" key="2">
    <citation type="journal article" date="2022" name="Mol. Ecol. Resour.">
        <title>The genomes of chicory, endive, great burdock and yacon provide insights into Asteraceae paleo-polyploidization history and plant inulin production.</title>
        <authorList>
            <person name="Fan W."/>
            <person name="Wang S."/>
            <person name="Wang H."/>
            <person name="Wang A."/>
            <person name="Jiang F."/>
            <person name="Liu H."/>
            <person name="Zhao H."/>
            <person name="Xu D."/>
            <person name="Zhang Y."/>
        </authorList>
    </citation>
    <scope>NUCLEOTIDE SEQUENCE [LARGE SCALE GENOMIC DNA]</scope>
    <source>
        <strain evidence="2">cv. Yunnan</strain>
        <tissue evidence="1">Leaves</tissue>
    </source>
</reference>
<evidence type="ECO:0000313" key="2">
    <source>
        <dbReference type="Proteomes" id="UP001056120"/>
    </source>
</evidence>
<comment type="caution">
    <text evidence="1">The sequence shown here is derived from an EMBL/GenBank/DDBJ whole genome shotgun (WGS) entry which is preliminary data.</text>
</comment>
<sequence>MEAKVWKFLLVVWPVLLLKTRFVFSACGEIMDMRLIKDQKGSPKCAFLPHVNTLYKGLKDNWNVYRKVFPDVVSIDLSQPPTGSEAALSKKFKNRGFGFVKFSSHAAAARAFRVGSKPGFVLGDTLRPCVKWAEEDAGVDPDELAKIKIAFIRNLPSSTDESYLKLLFGPFGEVRDAAVYIELFIMLVVDFDGLHVVFQVEKVAVHNKGTSSVGFVHFAQRSHLDSAIEGLNDKIVPGPKGGSSFKLQVEVAKPLEKKRKRPDSYASRSSLYSDYRLPSHAGVLRTEERSPLNLHELPGSSSTANYSRYLINSNIPTAYGNMEEMNPNPSHQIPGPSSISYSKPAQEVYQIPTYLAYANGGDLAPSGDGPATRPQMRFYPFTGQPYKFDPFTGEPIVPEILPSPYENPYQP</sequence>